<evidence type="ECO:0000256" key="2">
    <source>
        <dbReference type="ARBA" id="ARBA00009190"/>
    </source>
</evidence>
<keyword evidence="3 6" id="KW-0812">Transmembrane</keyword>
<dbReference type="EMBL" id="CP113797">
    <property type="protein sequence ID" value="WAL60056.1"/>
    <property type="molecule type" value="Genomic_DNA"/>
</dbReference>
<keyword evidence="5 6" id="KW-0472">Membrane</keyword>
<reference evidence="8" key="1">
    <citation type="submission" date="2022-12" db="EMBL/GenBank/DDBJ databases">
        <title>Polyphasic identification of a Novel Hot-Spring Cyanobacterium Ocullathermofonsia sinensis gen nov. sp. nov. and Genomic Insights on its Adaptations to the Thermal Habitat.</title>
        <authorList>
            <person name="Daroch M."/>
            <person name="Tang J."/>
            <person name="Jiang Y."/>
        </authorList>
    </citation>
    <scope>NUCLEOTIDE SEQUENCE</scope>
    <source>
        <strain evidence="8">PKUAC-SCTA174</strain>
    </source>
</reference>
<dbReference type="GO" id="GO:0016020">
    <property type="term" value="C:membrane"/>
    <property type="evidence" value="ECO:0007669"/>
    <property type="project" value="UniProtKB-SubCell"/>
</dbReference>
<dbReference type="Proteomes" id="UP001163152">
    <property type="component" value="Chromosome"/>
</dbReference>
<dbReference type="PANTHER" id="PTHR12608">
    <property type="entry name" value="TRANSMEMBRANE PROTEIN HTP-1 RELATED"/>
    <property type="match status" value="1"/>
</dbReference>
<dbReference type="PANTHER" id="PTHR12608:SF1">
    <property type="entry name" value="TRANSMEMBRANE PROTEIN 165"/>
    <property type="match status" value="1"/>
</dbReference>
<comment type="caution">
    <text evidence="6">Lacks conserved residue(s) required for the propagation of feature annotation.</text>
</comment>
<feature type="compositionally biased region" description="Polar residues" evidence="7">
    <location>
        <begin position="1"/>
        <end position="16"/>
    </location>
</feature>
<evidence type="ECO:0000256" key="4">
    <source>
        <dbReference type="ARBA" id="ARBA00022989"/>
    </source>
</evidence>
<keyword evidence="4 6" id="KW-1133">Transmembrane helix</keyword>
<feature type="region of interest" description="Disordered" evidence="7">
    <location>
        <begin position="1"/>
        <end position="35"/>
    </location>
</feature>
<dbReference type="AlphaFoldDB" id="A0A9E8ZKA6"/>
<name>A0A9E8ZKA6_9CYAN</name>
<dbReference type="KEGG" id="tsin:OXH18_23260"/>
<accession>A0A9E8ZKA6</accession>
<dbReference type="Pfam" id="PF01169">
    <property type="entry name" value="GDT1"/>
    <property type="match status" value="1"/>
</dbReference>
<comment type="similarity">
    <text evidence="2 6">Belongs to the GDT1 family.</text>
</comment>
<evidence type="ECO:0000256" key="5">
    <source>
        <dbReference type="ARBA" id="ARBA00023136"/>
    </source>
</evidence>
<evidence type="ECO:0000313" key="8">
    <source>
        <dbReference type="EMBL" id="WAL60056.1"/>
    </source>
</evidence>
<evidence type="ECO:0000313" key="9">
    <source>
        <dbReference type="Proteomes" id="UP001163152"/>
    </source>
</evidence>
<evidence type="ECO:0000256" key="7">
    <source>
        <dbReference type="SAM" id="MobiDB-lite"/>
    </source>
</evidence>
<dbReference type="GO" id="GO:0046873">
    <property type="term" value="F:metal ion transmembrane transporter activity"/>
    <property type="evidence" value="ECO:0007669"/>
    <property type="project" value="InterPro"/>
</dbReference>
<feature type="transmembrane region" description="Helical" evidence="6">
    <location>
        <begin position="118"/>
        <end position="135"/>
    </location>
</feature>
<sequence length="137" mass="14683">MELSVISRSATPTLEGSPTHSLPSPPSSHSANVQLSPPVQQNNFRQALRVFLSTFITIFLAELGDKTQVTTLLMSAESQSPWVVFLGAGAALVATSLLGVWLGHWLSKRISTRTLETAAGAMLLLIAVMLLWDVVQG</sequence>
<dbReference type="RefSeq" id="WP_268609894.1">
    <property type="nucleotide sequence ID" value="NZ_CP113797.1"/>
</dbReference>
<proteinExistence type="inferred from homology"/>
<feature type="transmembrane region" description="Helical" evidence="6">
    <location>
        <begin position="84"/>
        <end position="106"/>
    </location>
</feature>
<evidence type="ECO:0000256" key="6">
    <source>
        <dbReference type="RuleBase" id="RU365102"/>
    </source>
</evidence>
<evidence type="ECO:0000256" key="3">
    <source>
        <dbReference type="ARBA" id="ARBA00022692"/>
    </source>
</evidence>
<dbReference type="InterPro" id="IPR001727">
    <property type="entry name" value="GDT1-like"/>
</dbReference>
<comment type="subcellular location">
    <subcellularLocation>
        <location evidence="1 6">Membrane</location>
        <topology evidence="1 6">Multi-pass membrane protein</topology>
    </subcellularLocation>
</comment>
<evidence type="ECO:0000256" key="1">
    <source>
        <dbReference type="ARBA" id="ARBA00004141"/>
    </source>
</evidence>
<feature type="compositionally biased region" description="Low complexity" evidence="7">
    <location>
        <begin position="17"/>
        <end position="30"/>
    </location>
</feature>
<gene>
    <name evidence="8" type="ORF">OXH18_23260</name>
</gene>
<keyword evidence="9" id="KW-1185">Reference proteome</keyword>
<protein>
    <recommendedName>
        <fullName evidence="6">GDT1 family protein</fullName>
    </recommendedName>
</protein>
<organism evidence="8 9">
    <name type="scientific">Thermocoleostomius sinensis A174</name>
    <dbReference type="NCBI Taxonomy" id="2016057"/>
    <lineage>
        <taxon>Bacteria</taxon>
        <taxon>Bacillati</taxon>
        <taxon>Cyanobacteriota</taxon>
        <taxon>Cyanophyceae</taxon>
        <taxon>Oculatellales</taxon>
        <taxon>Oculatellaceae</taxon>
        <taxon>Thermocoleostomius</taxon>
    </lineage>
</organism>
<feature type="transmembrane region" description="Helical" evidence="6">
    <location>
        <begin position="47"/>
        <end position="64"/>
    </location>
</feature>